<evidence type="ECO:0000256" key="1">
    <source>
        <dbReference type="SAM" id="Phobius"/>
    </source>
</evidence>
<dbReference type="AlphaFoldDB" id="A0A6F9D8P5"/>
<dbReference type="PANTHER" id="PTHR31186">
    <property type="entry name" value="MODULATOR OF SMOOTHENED PROTEIN"/>
    <property type="match status" value="1"/>
</dbReference>
<name>A0A6F9D8P5_9ASCI</name>
<dbReference type="InterPro" id="IPR037663">
    <property type="entry name" value="Mosmo"/>
</dbReference>
<proteinExistence type="evidence at transcript level"/>
<sequence length="172" mass="19193">MDKLTIISGLLFITSEVFAVASLAHPDWINTGADAGAITLGLTKQCQTIYGRNRTCFSPTLPGEWIGTLLFLVLGIVFLAITCCLIVSSHWYRSMLIYARWAAFVAIGCLCHVGMLFPIGFRQIAIGGEPFKLPELWNLGDSYKLLWVFAIILSCSGWCILMMPMRIWLLNR</sequence>
<feature type="transmembrane region" description="Helical" evidence="1">
    <location>
        <begin position="145"/>
        <end position="169"/>
    </location>
</feature>
<keyword evidence="1" id="KW-1133">Transmembrane helix</keyword>
<keyword evidence="1" id="KW-0812">Transmembrane</keyword>
<organism evidence="3">
    <name type="scientific">Phallusia mammillata</name>
    <dbReference type="NCBI Taxonomy" id="59560"/>
    <lineage>
        <taxon>Eukaryota</taxon>
        <taxon>Metazoa</taxon>
        <taxon>Chordata</taxon>
        <taxon>Tunicata</taxon>
        <taxon>Ascidiacea</taxon>
        <taxon>Phlebobranchia</taxon>
        <taxon>Ascidiidae</taxon>
        <taxon>Phallusia</taxon>
    </lineage>
</organism>
<dbReference type="Pfam" id="PF18800">
    <property type="entry name" value="Atthog"/>
    <property type="match status" value="1"/>
</dbReference>
<keyword evidence="1" id="KW-0472">Membrane</keyword>
<protein>
    <submittedName>
        <fullName evidence="3">Uncharacterized protein C16orf52 homolog</fullName>
    </submittedName>
</protein>
<dbReference type="PANTHER" id="PTHR31186:SF1">
    <property type="entry name" value="MODULATOR OF SMOOTHENED PROTEIN"/>
    <property type="match status" value="1"/>
</dbReference>
<feature type="transmembrane region" description="Helical" evidence="1">
    <location>
        <begin position="65"/>
        <end position="89"/>
    </location>
</feature>
<dbReference type="GO" id="GO:0045879">
    <property type="term" value="P:negative regulation of smoothened signaling pathway"/>
    <property type="evidence" value="ECO:0007669"/>
    <property type="project" value="TreeGrafter"/>
</dbReference>
<dbReference type="EMBL" id="LR783443">
    <property type="protein sequence ID" value="CAB3226526.1"/>
    <property type="molecule type" value="mRNA"/>
</dbReference>
<feature type="transmembrane region" description="Helical" evidence="1">
    <location>
        <begin position="101"/>
        <end position="125"/>
    </location>
</feature>
<accession>A0A6F9D8P5</accession>
<dbReference type="GO" id="GO:0060170">
    <property type="term" value="C:ciliary membrane"/>
    <property type="evidence" value="ECO:0007669"/>
    <property type="project" value="TreeGrafter"/>
</dbReference>
<feature type="chain" id="PRO_5026086293" evidence="2">
    <location>
        <begin position="20"/>
        <end position="172"/>
    </location>
</feature>
<gene>
    <name evidence="3" type="primary">C16orf52</name>
</gene>
<reference evidence="3" key="1">
    <citation type="submission" date="2020-04" db="EMBL/GenBank/DDBJ databases">
        <authorList>
            <person name="Neveu A P."/>
        </authorList>
    </citation>
    <scope>NUCLEOTIDE SEQUENCE</scope>
    <source>
        <tissue evidence="3">Whole embryo</tissue>
    </source>
</reference>
<keyword evidence="2" id="KW-0732">Signal</keyword>
<dbReference type="GO" id="GO:0005794">
    <property type="term" value="C:Golgi apparatus"/>
    <property type="evidence" value="ECO:0007669"/>
    <property type="project" value="TreeGrafter"/>
</dbReference>
<evidence type="ECO:0000256" key="2">
    <source>
        <dbReference type="SAM" id="SignalP"/>
    </source>
</evidence>
<evidence type="ECO:0000313" key="3">
    <source>
        <dbReference type="EMBL" id="CAB3226526.1"/>
    </source>
</evidence>
<feature type="signal peptide" evidence="2">
    <location>
        <begin position="1"/>
        <end position="19"/>
    </location>
</feature>